<dbReference type="HOGENOM" id="CLU_010194_1_1_5"/>
<protein>
    <submittedName>
        <fullName evidence="3">Short-chain dehydrogenase/reductase SDR</fullName>
    </submittedName>
</protein>
<dbReference type="OrthoDB" id="9796652at2"/>
<dbReference type="SMART" id="SM00822">
    <property type="entry name" value="PKS_KR"/>
    <property type="match status" value="1"/>
</dbReference>
<dbReference type="InterPro" id="IPR002347">
    <property type="entry name" value="SDR_fam"/>
</dbReference>
<proteinExistence type="inferred from homology"/>
<dbReference type="FunFam" id="3.40.50.720:FF:000084">
    <property type="entry name" value="Short-chain dehydrogenase reductase"/>
    <property type="match status" value="1"/>
</dbReference>
<dbReference type="EMBL" id="CP000390">
    <property type="protein sequence ID" value="ABG64031.1"/>
    <property type="molecule type" value="Genomic_DNA"/>
</dbReference>
<dbReference type="SUPFAM" id="SSF51735">
    <property type="entry name" value="NAD(P)-binding Rossmann-fold domains"/>
    <property type="match status" value="1"/>
</dbReference>
<organism evidence="3">
    <name type="scientific">Chelativorans sp. (strain BNC1)</name>
    <dbReference type="NCBI Taxonomy" id="266779"/>
    <lineage>
        <taxon>Bacteria</taxon>
        <taxon>Pseudomonadati</taxon>
        <taxon>Pseudomonadota</taxon>
        <taxon>Alphaproteobacteria</taxon>
        <taxon>Hyphomicrobiales</taxon>
        <taxon>Phyllobacteriaceae</taxon>
        <taxon>Chelativorans</taxon>
    </lineage>
</organism>
<dbReference type="Pfam" id="PF13561">
    <property type="entry name" value="adh_short_C2"/>
    <property type="match status" value="1"/>
</dbReference>
<dbReference type="PROSITE" id="PS00061">
    <property type="entry name" value="ADH_SHORT"/>
    <property type="match status" value="1"/>
</dbReference>
<dbReference type="PANTHER" id="PTHR42879">
    <property type="entry name" value="3-OXOACYL-(ACYL-CARRIER-PROTEIN) REDUCTASE"/>
    <property type="match status" value="1"/>
</dbReference>
<dbReference type="eggNOG" id="COG1028">
    <property type="taxonomic scope" value="Bacteria"/>
</dbReference>
<dbReference type="KEGG" id="mes:Meso_2654"/>
<comment type="similarity">
    <text evidence="1">Belongs to the short-chain dehydrogenases/reductases (SDR) family.</text>
</comment>
<dbReference type="Gene3D" id="3.40.50.720">
    <property type="entry name" value="NAD(P)-binding Rossmann-like Domain"/>
    <property type="match status" value="1"/>
</dbReference>
<gene>
    <name evidence="3" type="ordered locus">Meso_2654</name>
</gene>
<sequence length="254" mass="26949" precursor="true">MKNNPFSLQGRRALVTGAGRGIGQAIAVALSDAGADIVLTSRSREQLEETQKRITDAGGSAEIVQGDLSQAERLTELVDAAEERGPLDIVVHSAGAQHREPAVTFPKAAWDHVIGVNLTAPFLLSQEIGRRQLAHGRKGSHVFVCSLTSILGLPDLVAYNAAKSGLMGVVRALSREWSSKGIRFNGVSPGYVETAMTAALFKDPAKRQRLLDRIPMGEFGTPEQLGPPTVFLASEAAEYVTGQLLIVDGGWAGA</sequence>
<accession>Q11EZ4</accession>
<dbReference type="InterPro" id="IPR020904">
    <property type="entry name" value="Sc_DH/Rdtase_CS"/>
</dbReference>
<dbReference type="STRING" id="266779.Meso_2654"/>
<evidence type="ECO:0000313" key="3">
    <source>
        <dbReference type="EMBL" id="ABG64031.1"/>
    </source>
</evidence>
<dbReference type="InterPro" id="IPR050259">
    <property type="entry name" value="SDR"/>
</dbReference>
<name>Q11EZ4_CHESB</name>
<feature type="domain" description="Ketoreductase" evidence="2">
    <location>
        <begin position="11"/>
        <end position="180"/>
    </location>
</feature>
<evidence type="ECO:0000256" key="1">
    <source>
        <dbReference type="ARBA" id="ARBA00006484"/>
    </source>
</evidence>
<evidence type="ECO:0000259" key="2">
    <source>
        <dbReference type="SMART" id="SM00822"/>
    </source>
</evidence>
<dbReference type="InterPro" id="IPR057326">
    <property type="entry name" value="KR_dom"/>
</dbReference>
<dbReference type="PRINTS" id="PR00081">
    <property type="entry name" value="GDHRDH"/>
</dbReference>
<reference evidence="3" key="1">
    <citation type="submission" date="2006-06" db="EMBL/GenBank/DDBJ databases">
        <title>Complete sequence of chromosome of Chelativorans sp. BNC1.</title>
        <authorList>
            <consortium name="US DOE Joint Genome Institute"/>
            <person name="Copeland A."/>
            <person name="Lucas S."/>
            <person name="Lapidus A."/>
            <person name="Barry K."/>
            <person name="Detter J.C."/>
            <person name="Glavina del Rio T."/>
            <person name="Hammon N."/>
            <person name="Israni S."/>
            <person name="Dalin E."/>
            <person name="Tice H."/>
            <person name="Pitluck S."/>
            <person name="Chertkov O."/>
            <person name="Brettin T."/>
            <person name="Bruce D."/>
            <person name="Han C."/>
            <person name="Tapia R."/>
            <person name="Gilna P."/>
            <person name="Schmutz J."/>
            <person name="Larimer F."/>
            <person name="Land M."/>
            <person name="Hauser L."/>
            <person name="Kyrpides N."/>
            <person name="Mikhailova N."/>
            <person name="Richardson P."/>
        </authorList>
    </citation>
    <scope>NUCLEOTIDE SEQUENCE</scope>
    <source>
        <strain evidence="3">BNC1</strain>
    </source>
</reference>
<dbReference type="GO" id="GO:0032787">
    <property type="term" value="P:monocarboxylic acid metabolic process"/>
    <property type="evidence" value="ECO:0007669"/>
    <property type="project" value="UniProtKB-ARBA"/>
</dbReference>
<dbReference type="InterPro" id="IPR036291">
    <property type="entry name" value="NAD(P)-bd_dom_sf"/>
</dbReference>
<dbReference type="AlphaFoldDB" id="Q11EZ4"/>